<dbReference type="RefSeq" id="WP_070229858.1">
    <property type="nucleotide sequence ID" value="NZ_BJYO01000002.1"/>
</dbReference>
<dbReference type="GeneID" id="94545782"/>
<organism evidence="7 8">
    <name type="scientific">Weissella soli</name>
    <dbReference type="NCBI Taxonomy" id="155866"/>
    <lineage>
        <taxon>Bacteria</taxon>
        <taxon>Bacillati</taxon>
        <taxon>Bacillota</taxon>
        <taxon>Bacilli</taxon>
        <taxon>Lactobacillales</taxon>
        <taxon>Lactobacillaceae</taxon>
        <taxon>Weissella</taxon>
    </lineage>
</organism>
<evidence type="ECO:0000256" key="3">
    <source>
        <dbReference type="ARBA" id="ARBA00022692"/>
    </source>
</evidence>
<dbReference type="KEGG" id="wso:WSWS_00576"/>
<keyword evidence="4 6" id="KW-1133">Transmembrane helix</keyword>
<proteinExistence type="inferred from homology"/>
<evidence type="ECO:0000256" key="6">
    <source>
        <dbReference type="RuleBase" id="RU004379"/>
    </source>
</evidence>
<dbReference type="PANTHER" id="PTHR23291">
    <property type="entry name" value="BAX INHIBITOR-RELATED"/>
    <property type="match status" value="1"/>
</dbReference>
<keyword evidence="3 6" id="KW-0812">Transmembrane</keyword>
<feature type="transmembrane region" description="Helical" evidence="6">
    <location>
        <begin position="26"/>
        <end position="50"/>
    </location>
</feature>
<dbReference type="PANTHER" id="PTHR23291:SF50">
    <property type="entry name" value="PROTEIN LIFEGUARD 4"/>
    <property type="match status" value="1"/>
</dbReference>
<feature type="transmembrane region" description="Helical" evidence="6">
    <location>
        <begin position="207"/>
        <end position="228"/>
    </location>
</feature>
<dbReference type="AlphaFoldDB" id="A0A288QVR2"/>
<keyword evidence="5 6" id="KW-0472">Membrane</keyword>
<comment type="similarity">
    <text evidence="2 6">Belongs to the BI1 family.</text>
</comment>
<comment type="caution">
    <text evidence="7">The sequence shown here is derived from an EMBL/GenBank/DDBJ whole genome shotgun (WGS) entry which is preliminary data.</text>
</comment>
<dbReference type="EMBL" id="QRAS01000001">
    <property type="protein sequence ID" value="RDL11787.1"/>
    <property type="molecule type" value="Genomic_DNA"/>
</dbReference>
<name>A0A288QVR2_9LACO</name>
<feature type="transmembrane region" description="Helical" evidence="6">
    <location>
        <begin position="56"/>
        <end position="76"/>
    </location>
</feature>
<evidence type="ECO:0000256" key="5">
    <source>
        <dbReference type="ARBA" id="ARBA00023136"/>
    </source>
</evidence>
<gene>
    <name evidence="7" type="ORF">DFP99_0206</name>
</gene>
<accession>A0A288QVR2</accession>
<protein>
    <submittedName>
        <fullName evidence="7">Uncharacterized protein</fullName>
    </submittedName>
</protein>
<evidence type="ECO:0000313" key="8">
    <source>
        <dbReference type="Proteomes" id="UP000254912"/>
    </source>
</evidence>
<dbReference type="Pfam" id="PF01027">
    <property type="entry name" value="Bax1-I"/>
    <property type="match status" value="1"/>
</dbReference>
<keyword evidence="8" id="KW-1185">Reference proteome</keyword>
<evidence type="ECO:0000256" key="2">
    <source>
        <dbReference type="ARBA" id="ARBA00010350"/>
    </source>
</evidence>
<evidence type="ECO:0000256" key="4">
    <source>
        <dbReference type="ARBA" id="ARBA00022989"/>
    </source>
</evidence>
<feature type="transmembrane region" description="Helical" evidence="6">
    <location>
        <begin position="169"/>
        <end position="186"/>
    </location>
</feature>
<sequence length="239" mass="25855">MNNFGTEEPRLVNPDRTGLNAFFKKVYGYMFLALLVTAATSYVGVTVFAVQIATMLSNPIAILILAGIMMAVASFASGQSMSNPGRSFGLMMGYSVLMGVFFTAIALTVNLGMIFSAFVTTAAVFGGMALYGLNTKRDMSSMSALLFGAVIALIIGGIINLFFFNSVVYLLISVIGVVVFSLMTAYDMNKLKQLYFSVQGNTQSEQGVAVFGALSLYLDFVNLFIYILRLFQIFGNNND</sequence>
<reference evidence="7 8" key="1">
    <citation type="submission" date="2018-07" db="EMBL/GenBank/DDBJ databases">
        <title>Genomic Encyclopedia of Type Strains, Phase III (KMG-III): the genomes of soil and plant-associated and newly described type strains.</title>
        <authorList>
            <person name="Whitman W."/>
        </authorList>
    </citation>
    <scope>NUCLEOTIDE SEQUENCE [LARGE SCALE GENOMIC DNA]</scope>
    <source>
        <strain evidence="7 8">CECT 7031</strain>
    </source>
</reference>
<feature type="transmembrane region" description="Helical" evidence="6">
    <location>
        <begin position="145"/>
        <end position="163"/>
    </location>
</feature>
<dbReference type="Proteomes" id="UP000254912">
    <property type="component" value="Unassembled WGS sequence"/>
</dbReference>
<dbReference type="CDD" id="cd10432">
    <property type="entry name" value="BI-1-like_bacterial"/>
    <property type="match status" value="1"/>
</dbReference>
<dbReference type="GO" id="GO:0005886">
    <property type="term" value="C:plasma membrane"/>
    <property type="evidence" value="ECO:0007669"/>
    <property type="project" value="TreeGrafter"/>
</dbReference>
<evidence type="ECO:0000256" key="1">
    <source>
        <dbReference type="ARBA" id="ARBA00004141"/>
    </source>
</evidence>
<evidence type="ECO:0000313" key="7">
    <source>
        <dbReference type="EMBL" id="RDL11787.1"/>
    </source>
</evidence>
<feature type="transmembrane region" description="Helical" evidence="6">
    <location>
        <begin position="113"/>
        <end position="133"/>
    </location>
</feature>
<feature type="transmembrane region" description="Helical" evidence="6">
    <location>
        <begin position="88"/>
        <end position="107"/>
    </location>
</feature>
<dbReference type="InterPro" id="IPR006214">
    <property type="entry name" value="Bax_inhibitor_1-related"/>
</dbReference>
<comment type="subcellular location">
    <subcellularLocation>
        <location evidence="1">Membrane</location>
        <topology evidence="1">Multi-pass membrane protein</topology>
    </subcellularLocation>
</comment>